<organism evidence="6 7">
    <name type="scientific">Wickerhamomyces mucosus</name>
    <dbReference type="NCBI Taxonomy" id="1378264"/>
    <lineage>
        <taxon>Eukaryota</taxon>
        <taxon>Fungi</taxon>
        <taxon>Dikarya</taxon>
        <taxon>Ascomycota</taxon>
        <taxon>Saccharomycotina</taxon>
        <taxon>Saccharomycetes</taxon>
        <taxon>Phaffomycetales</taxon>
        <taxon>Wickerhamomycetaceae</taxon>
        <taxon>Wickerhamomyces</taxon>
    </lineage>
</organism>
<evidence type="ECO:0000256" key="5">
    <source>
        <dbReference type="ARBA" id="ARBA00023002"/>
    </source>
</evidence>
<evidence type="ECO:0000256" key="1">
    <source>
        <dbReference type="ARBA" id="ARBA00009183"/>
    </source>
</evidence>
<dbReference type="Proteomes" id="UP000769528">
    <property type="component" value="Unassembled WGS sequence"/>
</dbReference>
<comment type="similarity">
    <text evidence="1">Belongs to the FMO family.</text>
</comment>
<dbReference type="EMBL" id="JAEUBF010000117">
    <property type="protein sequence ID" value="KAH3680386.1"/>
    <property type="molecule type" value="Genomic_DNA"/>
</dbReference>
<protein>
    <recommendedName>
        <fullName evidence="8">Thiol-specific monooxygenase</fullName>
    </recommendedName>
</protein>
<dbReference type="PANTHER" id="PTHR23023">
    <property type="entry name" value="DIMETHYLANILINE MONOOXYGENASE"/>
    <property type="match status" value="1"/>
</dbReference>
<accession>A0A9P8TIT8</accession>
<keyword evidence="4" id="KW-0521">NADP</keyword>
<dbReference type="GO" id="GO:0050661">
    <property type="term" value="F:NADP binding"/>
    <property type="evidence" value="ECO:0007669"/>
    <property type="project" value="InterPro"/>
</dbReference>
<gene>
    <name evidence="6" type="ORF">WICMUC_000317</name>
</gene>
<dbReference type="PIRSF" id="PIRSF000332">
    <property type="entry name" value="FMO"/>
    <property type="match status" value="1"/>
</dbReference>
<dbReference type="OrthoDB" id="66881at2759"/>
<comment type="caution">
    <text evidence="6">The sequence shown here is derived from an EMBL/GenBank/DDBJ whole genome shotgun (WGS) entry which is preliminary data.</text>
</comment>
<sequence length="462" mass="52949">MSNIKSIAVIGAGPCGAGLTKALVSEHAFERIKVFERRPKFGGLWNYTRFKSNSDVKRDIPSINPHSKIDKIEAKGELFYESPVYKYLDANVPKTLMAYNNYPFPENVPLFPKHEQILEYIENYSKDIEQYVSFNEEVTSLEFDSTTKKWKILSQNLNDKLEISEEFDAVAIAIGSYDKPFIPDVEGVKEWNEKYPGSIIHAKSYDEPSQFKDSRNILVVGNSASGADIAFQLATTLNRIIYKSIRSENAMPAGKDDRITDVGDLLRFEPETKTVYFKDGQSLTDVDSIIFATGYLKSIPFIKNEKLITDGAKVHGLYRHLVYYHNPTLAVIGVPRFVLPTRLSETQGCWLSKLWSGRLSLPSFEEMESYNHGLEGDERQHHDLKYPKDVDYSNILNEEAKKVKGEYGHFAVHWDEEQRRVRSNIKYIKEGYIKYQKETGKLAQNLEELENGGYIDYPKEIN</sequence>
<dbReference type="GO" id="GO:0050660">
    <property type="term" value="F:flavin adenine dinucleotide binding"/>
    <property type="evidence" value="ECO:0007669"/>
    <property type="project" value="InterPro"/>
</dbReference>
<dbReference type="InterPro" id="IPR000960">
    <property type="entry name" value="Flavin_mOase"/>
</dbReference>
<dbReference type="PRINTS" id="PR00370">
    <property type="entry name" value="FMOXYGENASE"/>
</dbReference>
<reference evidence="6" key="2">
    <citation type="submission" date="2021-01" db="EMBL/GenBank/DDBJ databases">
        <authorList>
            <person name="Schikora-Tamarit M.A."/>
        </authorList>
    </citation>
    <scope>NUCLEOTIDE SEQUENCE</scope>
    <source>
        <strain evidence="6">CBS6341</strain>
    </source>
</reference>
<evidence type="ECO:0000256" key="2">
    <source>
        <dbReference type="ARBA" id="ARBA00022630"/>
    </source>
</evidence>
<reference evidence="6" key="1">
    <citation type="journal article" date="2021" name="Open Biol.">
        <title>Shared evolutionary footprints suggest mitochondrial oxidative damage underlies multiple complex I losses in fungi.</title>
        <authorList>
            <person name="Schikora-Tamarit M.A."/>
            <person name="Marcet-Houben M."/>
            <person name="Nosek J."/>
            <person name="Gabaldon T."/>
        </authorList>
    </citation>
    <scope>NUCLEOTIDE SEQUENCE</scope>
    <source>
        <strain evidence="6">CBS6341</strain>
    </source>
</reference>
<evidence type="ECO:0000313" key="6">
    <source>
        <dbReference type="EMBL" id="KAH3680386.1"/>
    </source>
</evidence>
<dbReference type="AlphaFoldDB" id="A0A9P8TIT8"/>
<keyword evidence="3" id="KW-0274">FAD</keyword>
<evidence type="ECO:0000313" key="7">
    <source>
        <dbReference type="Proteomes" id="UP000769528"/>
    </source>
</evidence>
<proteinExistence type="inferred from homology"/>
<name>A0A9P8TIT8_9ASCO</name>
<dbReference type="SUPFAM" id="SSF51905">
    <property type="entry name" value="FAD/NAD(P)-binding domain"/>
    <property type="match status" value="2"/>
</dbReference>
<keyword evidence="5" id="KW-0560">Oxidoreductase</keyword>
<dbReference type="Gene3D" id="3.50.50.60">
    <property type="entry name" value="FAD/NAD(P)-binding domain"/>
    <property type="match status" value="2"/>
</dbReference>
<evidence type="ECO:0008006" key="8">
    <source>
        <dbReference type="Google" id="ProtNLM"/>
    </source>
</evidence>
<keyword evidence="7" id="KW-1185">Reference proteome</keyword>
<evidence type="ECO:0000256" key="4">
    <source>
        <dbReference type="ARBA" id="ARBA00022857"/>
    </source>
</evidence>
<dbReference type="Pfam" id="PF00743">
    <property type="entry name" value="FMO-like"/>
    <property type="match status" value="2"/>
</dbReference>
<dbReference type="InterPro" id="IPR020946">
    <property type="entry name" value="Flavin_mOase-like"/>
</dbReference>
<dbReference type="InterPro" id="IPR050346">
    <property type="entry name" value="FMO-like"/>
</dbReference>
<dbReference type="GO" id="GO:0004499">
    <property type="term" value="F:N,N-dimethylaniline monooxygenase activity"/>
    <property type="evidence" value="ECO:0007669"/>
    <property type="project" value="InterPro"/>
</dbReference>
<dbReference type="InterPro" id="IPR036188">
    <property type="entry name" value="FAD/NAD-bd_sf"/>
</dbReference>
<evidence type="ECO:0000256" key="3">
    <source>
        <dbReference type="ARBA" id="ARBA00022827"/>
    </source>
</evidence>
<keyword evidence="2" id="KW-0285">Flavoprotein</keyword>